<dbReference type="Proteomes" id="UP000236163">
    <property type="component" value="Unassembled WGS sequence"/>
</dbReference>
<proteinExistence type="predicted"/>
<dbReference type="EMBL" id="JWSP02000004">
    <property type="protein sequence ID" value="PNO33534.1"/>
    <property type="molecule type" value="Genomic_DNA"/>
</dbReference>
<name>A0A2K0JE35_SALHO</name>
<sequence>MNDTYMRFYEHEFYKKNKIVRDKVEKYFLQGKEYNFCWFNGRARRFYNSVIIQFIDRCKEGKEKETGKHFKQYAKDVLDKHRMTTKEDLDWYKYYFLTYTEINRYIDRHFHYNIIERAAIKIPTYELTGTYGEYHLVHIICELEEEEKDI</sequence>
<gene>
    <name evidence="1" type="ORF">RK55_010255</name>
</gene>
<dbReference type="AlphaFoldDB" id="A0A2K0JE35"/>
<accession>A0A2K0JE35</accession>
<organism evidence="1 2">
    <name type="scientific">Salmonella enterica subsp. houtenae serovar 50:g,z51:-</name>
    <dbReference type="NCBI Taxonomy" id="1173947"/>
    <lineage>
        <taxon>Bacteria</taxon>
        <taxon>Pseudomonadati</taxon>
        <taxon>Pseudomonadota</taxon>
        <taxon>Gammaproteobacteria</taxon>
        <taxon>Enterobacterales</taxon>
        <taxon>Enterobacteriaceae</taxon>
        <taxon>Salmonella</taxon>
    </lineage>
</organism>
<comment type="caution">
    <text evidence="1">The sequence shown here is derived from an EMBL/GenBank/DDBJ whole genome shotgun (WGS) entry which is preliminary data.</text>
</comment>
<evidence type="ECO:0000313" key="1">
    <source>
        <dbReference type="EMBL" id="PNO33534.1"/>
    </source>
</evidence>
<evidence type="ECO:0000313" key="2">
    <source>
        <dbReference type="Proteomes" id="UP000236163"/>
    </source>
</evidence>
<protein>
    <submittedName>
        <fullName evidence="1">Uncharacterized protein</fullName>
    </submittedName>
</protein>
<reference evidence="2" key="1">
    <citation type="submission" date="2017-12" db="EMBL/GenBank/DDBJ databases">
        <title>FDA dAtabase for Regulatory Grade micrObial Sequences (FDA-ARGOS): Supporting development and validation of Infectious Disease Dx tests.</title>
        <authorList>
            <person name="Sichtig H."/>
            <person name="Tallon L."/>
            <person name="Sadzewicz L."/>
            <person name="Sengamalay N."/>
            <person name="Nagaraj S."/>
            <person name="Vavikolanu K."/>
            <person name="Aluvathingal J."/>
            <person name="Nadendla S."/>
            <person name="Pirone D.C."/>
            <person name="Hoffman M."/>
            <person name="Muruvanda T."/>
            <person name="Allard M."/>
            <person name="Evans P."/>
        </authorList>
    </citation>
    <scope>NUCLEOTIDE SEQUENCE [LARGE SCALE GENOMIC DNA]</scope>
    <source>
        <strain evidence="2">FDAARGOS_55</strain>
    </source>
</reference>